<dbReference type="Proteomes" id="UP001501444">
    <property type="component" value="Unassembled WGS sequence"/>
</dbReference>
<evidence type="ECO:0000313" key="3">
    <source>
        <dbReference type="Proteomes" id="UP001501444"/>
    </source>
</evidence>
<keyword evidence="3" id="KW-1185">Reference proteome</keyword>
<dbReference type="PANTHER" id="PTHR34817">
    <property type="entry name" value="NUCLEOTIDYLTRANSFERASE"/>
    <property type="match status" value="1"/>
</dbReference>
<accession>A0ABP5T294</accession>
<gene>
    <name evidence="2" type="ORF">GCM10010170_029080</name>
</gene>
<protein>
    <recommendedName>
        <fullName evidence="4">Nucleotidyltransferase</fullName>
    </recommendedName>
</protein>
<name>A0ABP5T294_9ACTN</name>
<evidence type="ECO:0008006" key="4">
    <source>
        <dbReference type="Google" id="ProtNLM"/>
    </source>
</evidence>
<dbReference type="Pfam" id="PF10127">
    <property type="entry name" value="RlaP"/>
    <property type="match status" value="2"/>
</dbReference>
<dbReference type="EMBL" id="BAAARV010000023">
    <property type="protein sequence ID" value="GAA2343858.1"/>
    <property type="molecule type" value="Genomic_DNA"/>
</dbReference>
<dbReference type="PANTHER" id="PTHR34817:SF2">
    <property type="entry name" value="NUCLEOTIDYLTRANSFERASE"/>
    <property type="match status" value="1"/>
</dbReference>
<evidence type="ECO:0000256" key="1">
    <source>
        <dbReference type="SAM" id="MobiDB-lite"/>
    </source>
</evidence>
<comment type="caution">
    <text evidence="2">The sequence shown here is derived from an EMBL/GenBank/DDBJ whole genome shotgun (WGS) entry which is preliminary data.</text>
</comment>
<evidence type="ECO:0000313" key="2">
    <source>
        <dbReference type="EMBL" id="GAA2343858.1"/>
    </source>
</evidence>
<reference evidence="3" key="1">
    <citation type="journal article" date="2019" name="Int. J. Syst. Evol. Microbiol.">
        <title>The Global Catalogue of Microorganisms (GCM) 10K type strain sequencing project: providing services to taxonomists for standard genome sequencing and annotation.</title>
        <authorList>
            <consortium name="The Broad Institute Genomics Platform"/>
            <consortium name="The Broad Institute Genome Sequencing Center for Infectious Disease"/>
            <person name="Wu L."/>
            <person name="Ma J."/>
        </authorList>
    </citation>
    <scope>NUCLEOTIDE SEQUENCE [LARGE SCALE GENOMIC DNA]</scope>
    <source>
        <strain evidence="3">JCM 3272</strain>
    </source>
</reference>
<feature type="compositionally biased region" description="Low complexity" evidence="1">
    <location>
        <begin position="219"/>
        <end position="242"/>
    </location>
</feature>
<dbReference type="InterPro" id="IPR018775">
    <property type="entry name" value="RlaP"/>
</dbReference>
<feature type="region of interest" description="Disordered" evidence="1">
    <location>
        <begin position="217"/>
        <end position="253"/>
    </location>
</feature>
<organism evidence="2 3">
    <name type="scientific">Dactylosporangium salmoneum</name>
    <dbReference type="NCBI Taxonomy" id="53361"/>
    <lineage>
        <taxon>Bacteria</taxon>
        <taxon>Bacillati</taxon>
        <taxon>Actinomycetota</taxon>
        <taxon>Actinomycetes</taxon>
        <taxon>Micromonosporales</taxon>
        <taxon>Micromonosporaceae</taxon>
        <taxon>Dactylosporangium</taxon>
    </lineage>
</organism>
<sequence>MASHTIYTAIVGSRAYGLAGPASDTDRRGVFQAPTPEFWRLDKPPTHVEGPRPEEFSWEVERACTLALAANPTVWECLSSPLVERLTDAGRALLDLRPAFLSRRAARTYGDYARDQLAKLTSTRAKTGEIRWKQAMHMARLLRAGAHVLRTGEVLVDVSTHRDELLAIRRGDLSWDEFQSLAASLSADLERAESETRLPDEPDRGAVERFLMDLRSSSPATHAPAPTPATHAPAPTPATHAPAPTPAPPPLRADIPAWAGEVADPHPYPLVFATVSGAHLYGFASVDSDLDLRACHILPLDEVVGLTVGPETVQSGGVREGMELDVVSQELAKFVRLLLKPNGYVLEQLLSPLVVRTSALHEELKSLAPACLTPEHARHYLGFAAGQWQLYQQTGELKPALYTLRVLHTGIHLMRTGEVEADLRVLNTLPYVPALIEAKKSGEHDRLTPDLVPAGTLSADVERLTATLEAARDASKLPPAPSATEALNALLIRTRLGR</sequence>
<proteinExistence type="predicted"/>